<protein>
    <recommendedName>
        <fullName evidence="1">AAA domain-containing protein</fullName>
    </recommendedName>
</protein>
<dbReference type="EMBL" id="BART01015074">
    <property type="protein sequence ID" value="GAG80028.1"/>
    <property type="molecule type" value="Genomic_DNA"/>
</dbReference>
<dbReference type="Pfam" id="PF13173">
    <property type="entry name" value="AAA_14"/>
    <property type="match status" value="1"/>
</dbReference>
<feature type="non-terminal residue" evidence="2">
    <location>
        <position position="1"/>
    </location>
</feature>
<dbReference type="SUPFAM" id="SSF52540">
    <property type="entry name" value="P-loop containing nucleoside triphosphate hydrolases"/>
    <property type="match status" value="1"/>
</dbReference>
<organism evidence="2">
    <name type="scientific">marine sediment metagenome</name>
    <dbReference type="NCBI Taxonomy" id="412755"/>
    <lineage>
        <taxon>unclassified sequences</taxon>
        <taxon>metagenomes</taxon>
        <taxon>ecological metagenomes</taxon>
    </lineage>
</organism>
<sequence length="39" mass="4407">EIVILTGMRRVGKTTLLTMLFENIQSSNKVFLDLSNPLN</sequence>
<accession>X1B7C8</accession>
<evidence type="ECO:0000259" key="1">
    <source>
        <dbReference type="Pfam" id="PF13173"/>
    </source>
</evidence>
<evidence type="ECO:0000313" key="2">
    <source>
        <dbReference type="EMBL" id="GAG80028.1"/>
    </source>
</evidence>
<feature type="domain" description="AAA" evidence="1">
    <location>
        <begin position="2"/>
        <end position="37"/>
    </location>
</feature>
<proteinExistence type="predicted"/>
<feature type="non-terminal residue" evidence="2">
    <location>
        <position position="39"/>
    </location>
</feature>
<comment type="caution">
    <text evidence="2">The sequence shown here is derived from an EMBL/GenBank/DDBJ whole genome shotgun (WGS) entry which is preliminary data.</text>
</comment>
<dbReference type="AlphaFoldDB" id="X1B7C8"/>
<dbReference type="Gene3D" id="3.40.50.300">
    <property type="entry name" value="P-loop containing nucleotide triphosphate hydrolases"/>
    <property type="match status" value="1"/>
</dbReference>
<reference evidence="2" key="1">
    <citation type="journal article" date="2014" name="Front. Microbiol.">
        <title>High frequency of phylogenetically diverse reductive dehalogenase-homologous genes in deep subseafloor sedimentary metagenomes.</title>
        <authorList>
            <person name="Kawai M."/>
            <person name="Futagami T."/>
            <person name="Toyoda A."/>
            <person name="Takaki Y."/>
            <person name="Nishi S."/>
            <person name="Hori S."/>
            <person name="Arai W."/>
            <person name="Tsubouchi T."/>
            <person name="Morono Y."/>
            <person name="Uchiyama I."/>
            <person name="Ito T."/>
            <person name="Fujiyama A."/>
            <person name="Inagaki F."/>
            <person name="Takami H."/>
        </authorList>
    </citation>
    <scope>NUCLEOTIDE SEQUENCE</scope>
    <source>
        <strain evidence="2">Expedition CK06-06</strain>
    </source>
</reference>
<gene>
    <name evidence="2" type="ORF">S01H4_29446</name>
</gene>
<dbReference type="InterPro" id="IPR027417">
    <property type="entry name" value="P-loop_NTPase"/>
</dbReference>
<name>X1B7C8_9ZZZZ</name>
<dbReference type="InterPro" id="IPR041682">
    <property type="entry name" value="AAA_14"/>
</dbReference>